<dbReference type="Pfam" id="PF13673">
    <property type="entry name" value="Acetyltransf_10"/>
    <property type="match status" value="1"/>
</dbReference>
<reference evidence="2 3" key="1">
    <citation type="submission" date="2022-09" db="EMBL/GenBank/DDBJ databases">
        <authorList>
            <person name="Palmer J.M."/>
        </authorList>
    </citation>
    <scope>NUCLEOTIDE SEQUENCE [LARGE SCALE GENOMIC DNA]</scope>
    <source>
        <strain evidence="2 3">DSM 7382</strain>
    </source>
</reference>
<keyword evidence="3" id="KW-1185">Reference proteome</keyword>
<dbReference type="CDD" id="cd04301">
    <property type="entry name" value="NAT_SF"/>
    <property type="match status" value="1"/>
</dbReference>
<evidence type="ECO:0000259" key="1">
    <source>
        <dbReference type="PROSITE" id="PS51186"/>
    </source>
</evidence>
<dbReference type="GO" id="GO:0016747">
    <property type="term" value="F:acyltransferase activity, transferring groups other than amino-acyl groups"/>
    <property type="evidence" value="ECO:0007669"/>
    <property type="project" value="InterPro"/>
</dbReference>
<dbReference type="EMBL" id="JASBNA010000030">
    <property type="protein sequence ID" value="KAK7683587.1"/>
    <property type="molecule type" value="Genomic_DNA"/>
</dbReference>
<dbReference type="SUPFAM" id="SSF55729">
    <property type="entry name" value="Acyl-CoA N-acyltransferases (Nat)"/>
    <property type="match status" value="1"/>
</dbReference>
<dbReference type="InterPro" id="IPR052523">
    <property type="entry name" value="Trichothecene_AcTrans"/>
</dbReference>
<dbReference type="Proteomes" id="UP001385951">
    <property type="component" value="Unassembled WGS sequence"/>
</dbReference>
<evidence type="ECO:0000313" key="3">
    <source>
        <dbReference type="Proteomes" id="UP001385951"/>
    </source>
</evidence>
<sequence>MASESGERSPTIRQVVDPTEDEIERIIDALTRAFQDNAGIQSMSGGDKVLEKVIYRLTLQQALARGQCFVARNGDTICGVAAWLAPGYDWTIQEDRTFTSRLKGDLEVWYTDHYGPKYEDLYRSGFPQDPNMRQNSWSLKLLAVSPPCRRRGVGKALLDVISKKADAHQESIVVDVMDPYLVNFFQACGYKYCAVKNVSSTCSPGFPIWCMVRKSEGR</sequence>
<comment type="caution">
    <text evidence="2">The sequence shown here is derived from an EMBL/GenBank/DDBJ whole genome shotgun (WGS) entry which is preliminary data.</text>
</comment>
<dbReference type="InterPro" id="IPR000182">
    <property type="entry name" value="GNAT_dom"/>
</dbReference>
<name>A0AAW0FTZ6_9APHY</name>
<evidence type="ECO:0000313" key="2">
    <source>
        <dbReference type="EMBL" id="KAK7683587.1"/>
    </source>
</evidence>
<feature type="domain" description="N-acetyltransferase" evidence="1">
    <location>
        <begin position="13"/>
        <end position="213"/>
    </location>
</feature>
<dbReference type="AlphaFoldDB" id="A0AAW0FTZ6"/>
<protein>
    <recommendedName>
        <fullName evidence="1">N-acetyltransferase domain-containing protein</fullName>
    </recommendedName>
</protein>
<proteinExistence type="predicted"/>
<dbReference type="Gene3D" id="3.40.630.30">
    <property type="match status" value="1"/>
</dbReference>
<dbReference type="InterPro" id="IPR016181">
    <property type="entry name" value="Acyl_CoA_acyltransferase"/>
</dbReference>
<dbReference type="PANTHER" id="PTHR42791:SF4">
    <property type="entry name" value="ACETYLTRANSFERASE, GNAT FAMILY FAMILY (AFU_ORTHOLOGUE AFUA_4G09540)-RELATED"/>
    <property type="match status" value="1"/>
</dbReference>
<dbReference type="PANTHER" id="PTHR42791">
    <property type="entry name" value="GNAT FAMILY ACETYLTRANSFERASE"/>
    <property type="match status" value="1"/>
</dbReference>
<dbReference type="PROSITE" id="PS51186">
    <property type="entry name" value="GNAT"/>
    <property type="match status" value="1"/>
</dbReference>
<gene>
    <name evidence="2" type="ORF">QCA50_013425</name>
</gene>
<organism evidence="2 3">
    <name type="scientific">Cerrena zonata</name>
    <dbReference type="NCBI Taxonomy" id="2478898"/>
    <lineage>
        <taxon>Eukaryota</taxon>
        <taxon>Fungi</taxon>
        <taxon>Dikarya</taxon>
        <taxon>Basidiomycota</taxon>
        <taxon>Agaricomycotina</taxon>
        <taxon>Agaricomycetes</taxon>
        <taxon>Polyporales</taxon>
        <taxon>Cerrenaceae</taxon>
        <taxon>Cerrena</taxon>
    </lineage>
</organism>
<accession>A0AAW0FTZ6</accession>